<dbReference type="SUPFAM" id="SSF52499">
    <property type="entry name" value="Isochorismatase-like hydrolases"/>
    <property type="match status" value="1"/>
</dbReference>
<dbReference type="OrthoDB" id="4305745at2"/>
<proteinExistence type="predicted"/>
<dbReference type="CDD" id="cd00431">
    <property type="entry name" value="cysteine_hydrolases"/>
    <property type="match status" value="1"/>
</dbReference>
<dbReference type="KEGG" id="bsol:FSW04_12440"/>
<protein>
    <submittedName>
        <fullName evidence="3">Cysteine hydrolase</fullName>
    </submittedName>
</protein>
<dbReference type="InterPro" id="IPR036380">
    <property type="entry name" value="Isochorismatase-like_sf"/>
</dbReference>
<dbReference type="InterPro" id="IPR000868">
    <property type="entry name" value="Isochorismatase-like_dom"/>
</dbReference>
<dbReference type="GO" id="GO:0016787">
    <property type="term" value="F:hydrolase activity"/>
    <property type="evidence" value="ECO:0007669"/>
    <property type="project" value="UniProtKB-KW"/>
</dbReference>
<evidence type="ECO:0000256" key="1">
    <source>
        <dbReference type="ARBA" id="ARBA00022801"/>
    </source>
</evidence>
<dbReference type="Gene3D" id="3.40.50.850">
    <property type="entry name" value="Isochorismatase-like"/>
    <property type="match status" value="1"/>
</dbReference>
<evidence type="ECO:0000313" key="4">
    <source>
        <dbReference type="Proteomes" id="UP000321805"/>
    </source>
</evidence>
<dbReference type="PANTHER" id="PTHR43540">
    <property type="entry name" value="PEROXYUREIDOACRYLATE/UREIDOACRYLATE AMIDOHYDROLASE-RELATED"/>
    <property type="match status" value="1"/>
</dbReference>
<feature type="domain" description="Isochorismatase-like" evidence="2">
    <location>
        <begin position="17"/>
        <end position="162"/>
    </location>
</feature>
<keyword evidence="4" id="KW-1185">Reference proteome</keyword>
<dbReference type="InterPro" id="IPR050272">
    <property type="entry name" value="Isochorismatase-like_hydrls"/>
</dbReference>
<dbReference type="AlphaFoldDB" id="A0A5B8UDM6"/>
<organism evidence="3 4">
    <name type="scientific">Baekduia soli</name>
    <dbReference type="NCBI Taxonomy" id="496014"/>
    <lineage>
        <taxon>Bacteria</taxon>
        <taxon>Bacillati</taxon>
        <taxon>Actinomycetota</taxon>
        <taxon>Thermoleophilia</taxon>
        <taxon>Solirubrobacterales</taxon>
        <taxon>Baekduiaceae</taxon>
        <taxon>Baekduia</taxon>
    </lineage>
</organism>
<evidence type="ECO:0000259" key="2">
    <source>
        <dbReference type="Pfam" id="PF00857"/>
    </source>
</evidence>
<dbReference type="PANTHER" id="PTHR43540:SF6">
    <property type="entry name" value="ISOCHORISMATASE-LIKE DOMAIN-CONTAINING PROTEIN"/>
    <property type="match status" value="1"/>
</dbReference>
<dbReference type="Proteomes" id="UP000321805">
    <property type="component" value="Chromosome"/>
</dbReference>
<gene>
    <name evidence="3" type="ORF">FSW04_12440</name>
</gene>
<accession>A0A5B8UDM6</accession>
<dbReference type="Pfam" id="PF00857">
    <property type="entry name" value="Isochorismatase"/>
    <property type="match status" value="1"/>
</dbReference>
<evidence type="ECO:0000313" key="3">
    <source>
        <dbReference type="EMBL" id="QEC50752.1"/>
    </source>
</evidence>
<name>A0A5B8UDM6_9ACTN</name>
<reference evidence="3 4" key="1">
    <citation type="journal article" date="2018" name="J. Microbiol.">
        <title>Baekduia soli gen. nov., sp. nov., a novel bacterium isolated from the soil of Baekdu Mountain and proposal of a novel family name, Baekduiaceae fam. nov.</title>
        <authorList>
            <person name="An D.S."/>
            <person name="Siddiqi M.Z."/>
            <person name="Kim K.H."/>
            <person name="Yu H.S."/>
            <person name="Im W.T."/>
        </authorList>
    </citation>
    <scope>NUCLEOTIDE SEQUENCE [LARGE SCALE GENOMIC DNA]</scope>
    <source>
        <strain evidence="3 4">BR7-21</strain>
    </source>
</reference>
<keyword evidence="1 3" id="KW-0378">Hydrolase</keyword>
<dbReference type="EMBL" id="CP042430">
    <property type="protein sequence ID" value="QEC50752.1"/>
    <property type="molecule type" value="Genomic_DNA"/>
</dbReference>
<sequence>MLNRYDHEDAEPLRDSVRAVLPTMAELIEQTRAAGASLVYVNDNHGDWTVGREAMVDWALGGEDPALVEPIAPQRDVPFLVKARHSAFYATQLDYLLRQAEVERVVLVGQVTEQCILYSALDAYVRHFELVVPRDAVAHIDEQLAAAALRMMERNMRADVVDAGAALQVLTG</sequence>